<evidence type="ECO:0000313" key="1">
    <source>
        <dbReference type="EMBL" id="POS00873.1"/>
    </source>
</evidence>
<accession>A0A2S4N6D8</accession>
<sequence>MKIVKISLLSFTLAFMSFKVEPKISSAQSVKVMPSTLVWKAENIDLGEIPQNVPKEIVFEFKNTGLKAITITKVQPSCGCTAADYTKEAIAPGASGFIKATYNAANKGSFTKTVTVVTSDSDTQNLLMFKGTVI</sequence>
<organism evidence="1 2">
    <name type="scientific">Flavobacterium croceum DSM 17960</name>
    <dbReference type="NCBI Taxonomy" id="1121886"/>
    <lineage>
        <taxon>Bacteria</taxon>
        <taxon>Pseudomonadati</taxon>
        <taxon>Bacteroidota</taxon>
        <taxon>Flavobacteriia</taxon>
        <taxon>Flavobacteriales</taxon>
        <taxon>Flavobacteriaceae</taxon>
        <taxon>Flavobacterium</taxon>
    </lineage>
</organism>
<dbReference type="AlphaFoldDB" id="A0A2S4N6D8"/>
<dbReference type="OrthoDB" id="826619at2"/>
<evidence type="ECO:0000313" key="2">
    <source>
        <dbReference type="Proteomes" id="UP000237056"/>
    </source>
</evidence>
<dbReference type="InterPro" id="IPR011467">
    <property type="entry name" value="DUF1573"/>
</dbReference>
<dbReference type="Proteomes" id="UP000237056">
    <property type="component" value="Unassembled WGS sequence"/>
</dbReference>
<comment type="caution">
    <text evidence="1">The sequence shown here is derived from an EMBL/GenBank/DDBJ whole genome shotgun (WGS) entry which is preliminary data.</text>
</comment>
<dbReference type="PANTHER" id="PTHR37833">
    <property type="entry name" value="LIPOPROTEIN-RELATED"/>
    <property type="match status" value="1"/>
</dbReference>
<keyword evidence="2" id="KW-1185">Reference proteome</keyword>
<dbReference type="Gene3D" id="2.60.40.10">
    <property type="entry name" value="Immunoglobulins"/>
    <property type="match status" value="1"/>
</dbReference>
<name>A0A2S4N6D8_9FLAO</name>
<dbReference type="EMBL" id="PQNY01000018">
    <property type="protein sequence ID" value="POS00873.1"/>
    <property type="molecule type" value="Genomic_DNA"/>
</dbReference>
<dbReference type="InterPro" id="IPR013783">
    <property type="entry name" value="Ig-like_fold"/>
</dbReference>
<reference evidence="1 2" key="1">
    <citation type="submission" date="2018-01" db="EMBL/GenBank/DDBJ databases">
        <title>Genomic Encyclopedia of Type Strains, Phase I: the one thousand microbial genomes (KMG-I) project.</title>
        <authorList>
            <person name="Goeker M."/>
        </authorList>
    </citation>
    <scope>NUCLEOTIDE SEQUENCE [LARGE SCALE GENOMIC DNA]</scope>
    <source>
        <strain evidence="1 2">DSM 17960</strain>
    </source>
</reference>
<proteinExistence type="predicted"/>
<dbReference type="Pfam" id="PF07610">
    <property type="entry name" value="DUF1573"/>
    <property type="match status" value="1"/>
</dbReference>
<dbReference type="RefSeq" id="WP_103726904.1">
    <property type="nucleotide sequence ID" value="NZ_PQNY01000018.1"/>
</dbReference>
<dbReference type="PANTHER" id="PTHR37833:SF1">
    <property type="entry name" value="SIGNAL PEPTIDE PROTEIN"/>
    <property type="match status" value="1"/>
</dbReference>
<gene>
    <name evidence="1" type="ORF">Q361_1184</name>
</gene>
<protein>
    <submittedName>
        <fullName evidence="1">Uncharacterized protein DUF1573</fullName>
    </submittedName>
</protein>